<proteinExistence type="predicted"/>
<reference evidence="2" key="1">
    <citation type="submission" date="2025-08" db="UniProtKB">
        <authorList>
            <consortium name="RefSeq"/>
        </authorList>
    </citation>
    <scope>IDENTIFICATION</scope>
    <source>
        <strain evidence="2">15112-1751.03</strain>
        <tissue evidence="2">Whole Adult</tissue>
    </source>
</reference>
<organism evidence="1 2">
    <name type="scientific">Drosophila albomicans</name>
    <name type="common">Fruit fly</name>
    <dbReference type="NCBI Taxonomy" id="7291"/>
    <lineage>
        <taxon>Eukaryota</taxon>
        <taxon>Metazoa</taxon>
        <taxon>Ecdysozoa</taxon>
        <taxon>Arthropoda</taxon>
        <taxon>Hexapoda</taxon>
        <taxon>Insecta</taxon>
        <taxon>Pterygota</taxon>
        <taxon>Neoptera</taxon>
        <taxon>Endopterygota</taxon>
        <taxon>Diptera</taxon>
        <taxon>Brachycera</taxon>
        <taxon>Muscomorpha</taxon>
        <taxon>Ephydroidea</taxon>
        <taxon>Drosophilidae</taxon>
        <taxon>Drosophila</taxon>
    </lineage>
</organism>
<dbReference type="Gene3D" id="1.25.40.20">
    <property type="entry name" value="Ankyrin repeat-containing domain"/>
    <property type="match status" value="1"/>
</dbReference>
<dbReference type="OrthoDB" id="2157354at2759"/>
<gene>
    <name evidence="2" type="primary">LOC127565239</name>
</gene>
<sequence>MAKGEVDAQQELEDAFEAKDLDGFKRAITRGAQPNLSSKRDDDNQMTIFEKALSTRGRRTFIEACLNAGCDPNYVNPNLNKAAIHYTIDSWRTHNLSELVNRPNVKVDVDRKYEGETALSR</sequence>
<name>A0A9C6T269_DROAB</name>
<dbReference type="SUPFAM" id="SSF48403">
    <property type="entry name" value="Ankyrin repeat"/>
    <property type="match status" value="1"/>
</dbReference>
<dbReference type="AlphaFoldDB" id="A0A9C6T269"/>
<dbReference type="GeneID" id="127565239"/>
<dbReference type="InterPro" id="IPR036770">
    <property type="entry name" value="Ankyrin_rpt-contain_sf"/>
</dbReference>
<accession>A0A9C6T269</accession>
<dbReference type="RefSeq" id="XP_051858782.1">
    <property type="nucleotide sequence ID" value="XM_052002822.1"/>
</dbReference>
<protein>
    <submittedName>
        <fullName evidence="2">Transient receptor potential cation channel protein painless-like</fullName>
    </submittedName>
</protein>
<dbReference type="Proteomes" id="UP000515160">
    <property type="component" value="Chromosome 2L"/>
</dbReference>
<evidence type="ECO:0000313" key="2">
    <source>
        <dbReference type="RefSeq" id="XP_051858782.1"/>
    </source>
</evidence>
<evidence type="ECO:0000313" key="1">
    <source>
        <dbReference type="Proteomes" id="UP000515160"/>
    </source>
</evidence>
<keyword evidence="1" id="KW-1185">Reference proteome</keyword>